<feature type="transmembrane region" description="Helical" evidence="6">
    <location>
        <begin position="336"/>
        <end position="353"/>
    </location>
</feature>
<keyword evidence="2 6" id="KW-0812">Transmembrane</keyword>
<feature type="transmembrane region" description="Helical" evidence="6">
    <location>
        <begin position="109"/>
        <end position="127"/>
    </location>
</feature>
<dbReference type="GO" id="GO:0022857">
    <property type="term" value="F:transmembrane transporter activity"/>
    <property type="evidence" value="ECO:0007669"/>
    <property type="project" value="InterPro"/>
</dbReference>
<feature type="transmembrane region" description="Helical" evidence="6">
    <location>
        <begin position="373"/>
        <end position="392"/>
    </location>
</feature>
<feature type="domain" description="Major facilitator superfamily (MFS) profile" evidence="7">
    <location>
        <begin position="74"/>
        <end position="561"/>
    </location>
</feature>
<dbReference type="STRING" id="694573.A0A194UXQ1"/>
<name>A0A194UXQ1_CYTMA</name>
<sequence length="567" mass="60874">MATEVISEQIFALSVPTSSKDDDHSSPMPSSHLGHPTQTFELDNNLIDRPLSTTGGATAEDETNYPTGIRFWLIMLCNVLVLVLIGLDGNIISTAVPSITDEFHTVADVGWYSSAFRLCACSFAFMFGKMYTLFPLRPIFLTSIAVFMCGSLLGATAPSSSVFVISRAVCGLGTAGAIQGCFYMLVHIVPLRKRPLVTGAMGSMECVAIVAAPSIGGLILSGLSWRWCFWINLPTGALAFIVNAFALKLDQKDQPRLAWRQKIVQLDLLGNALFIPALTSLFLALSWAGTTYAWTSGTVIGLFVTFAVLVAVFGYDQFRRGDQATLPPRILTNRSVMAGFVFSACTNSALSVFEYYLPTYFQSIRSYTPAESGYMMLPVLIGFLIGTAAQGAGVSAVGYYVPFMLFASTAMPISAGLITTFTMSTSVAKMVVYTLAMGFAGGIGLQAPQSAVQTVLPEKDASVGLAIIVFAQSFGPAVFIAIAQTIFLNRLSENLRVLVPGLSPDVVNKMGLTDLKSLVGDANLERALGLFDQSLTQTWNLAVGLTCVTMVGSLGMEWRSVKDKKRD</sequence>
<dbReference type="PANTHER" id="PTHR23501:SF201">
    <property type="entry name" value="MFS AFLATOXIN EFFLUX PUMP"/>
    <property type="match status" value="1"/>
</dbReference>
<dbReference type="EMBL" id="KN714688">
    <property type="protein sequence ID" value="KUI56394.1"/>
    <property type="molecule type" value="Genomic_DNA"/>
</dbReference>
<dbReference type="PANTHER" id="PTHR23501">
    <property type="entry name" value="MAJOR FACILITATOR SUPERFAMILY"/>
    <property type="match status" value="1"/>
</dbReference>
<dbReference type="PROSITE" id="PS50850">
    <property type="entry name" value="MFS"/>
    <property type="match status" value="1"/>
</dbReference>
<dbReference type="Proteomes" id="UP000078576">
    <property type="component" value="Unassembled WGS sequence"/>
</dbReference>
<evidence type="ECO:0000256" key="3">
    <source>
        <dbReference type="ARBA" id="ARBA00022989"/>
    </source>
</evidence>
<keyword evidence="3 6" id="KW-1133">Transmembrane helix</keyword>
<feature type="transmembrane region" description="Helical" evidence="6">
    <location>
        <begin position="399"/>
        <end position="421"/>
    </location>
</feature>
<feature type="transmembrane region" description="Helical" evidence="6">
    <location>
        <begin position="229"/>
        <end position="247"/>
    </location>
</feature>
<dbReference type="GO" id="GO:0005886">
    <property type="term" value="C:plasma membrane"/>
    <property type="evidence" value="ECO:0007669"/>
    <property type="project" value="TreeGrafter"/>
</dbReference>
<reference evidence="9" key="1">
    <citation type="submission" date="2014-12" db="EMBL/GenBank/DDBJ databases">
        <title>Genome Sequence of Valsa Canker Pathogens Uncovers a Specific Adaption of Colonization on Woody Bark.</title>
        <authorList>
            <person name="Yin Z."/>
            <person name="Liu H."/>
            <person name="Gao X."/>
            <person name="Li Z."/>
            <person name="Song N."/>
            <person name="Ke X."/>
            <person name="Dai Q."/>
            <person name="Wu Y."/>
            <person name="Sun Y."/>
            <person name="Xu J.-R."/>
            <person name="Kang Z.K."/>
            <person name="Wang L."/>
            <person name="Huang L."/>
        </authorList>
    </citation>
    <scope>NUCLEOTIDE SEQUENCE [LARGE SCALE GENOMIC DNA]</scope>
    <source>
        <strain evidence="9">SXYL134</strain>
    </source>
</reference>
<dbReference type="Gene3D" id="1.20.1250.20">
    <property type="entry name" value="MFS general substrate transporter like domains"/>
    <property type="match status" value="1"/>
</dbReference>
<evidence type="ECO:0000256" key="5">
    <source>
        <dbReference type="SAM" id="MobiDB-lite"/>
    </source>
</evidence>
<gene>
    <name evidence="8" type="ORF">VP1G_03689</name>
</gene>
<dbReference type="InterPro" id="IPR020846">
    <property type="entry name" value="MFS_dom"/>
</dbReference>
<dbReference type="Pfam" id="PF07690">
    <property type="entry name" value="MFS_1"/>
    <property type="match status" value="1"/>
</dbReference>
<feature type="transmembrane region" description="Helical" evidence="6">
    <location>
        <begin position="206"/>
        <end position="223"/>
    </location>
</feature>
<evidence type="ECO:0000259" key="7">
    <source>
        <dbReference type="PROSITE" id="PS50850"/>
    </source>
</evidence>
<proteinExistence type="predicted"/>
<evidence type="ECO:0000313" key="9">
    <source>
        <dbReference type="Proteomes" id="UP000078576"/>
    </source>
</evidence>
<accession>A0A194UXQ1</accession>
<dbReference type="InterPro" id="IPR036259">
    <property type="entry name" value="MFS_trans_sf"/>
</dbReference>
<dbReference type="AlphaFoldDB" id="A0A194UXQ1"/>
<feature type="transmembrane region" description="Helical" evidence="6">
    <location>
        <begin position="538"/>
        <end position="556"/>
    </location>
</feature>
<feature type="transmembrane region" description="Helical" evidence="6">
    <location>
        <begin position="71"/>
        <end position="89"/>
    </location>
</feature>
<organism evidence="8 9">
    <name type="scientific">Cytospora mali</name>
    <name type="common">Apple Valsa canker fungus</name>
    <name type="synonym">Valsa mali</name>
    <dbReference type="NCBI Taxonomy" id="578113"/>
    <lineage>
        <taxon>Eukaryota</taxon>
        <taxon>Fungi</taxon>
        <taxon>Dikarya</taxon>
        <taxon>Ascomycota</taxon>
        <taxon>Pezizomycotina</taxon>
        <taxon>Sordariomycetes</taxon>
        <taxon>Sordariomycetidae</taxon>
        <taxon>Diaporthales</taxon>
        <taxon>Cytosporaceae</taxon>
        <taxon>Cytospora</taxon>
    </lineage>
</organism>
<dbReference type="CDD" id="cd17502">
    <property type="entry name" value="MFS_Azr1_MDR_like"/>
    <property type="match status" value="1"/>
</dbReference>
<feature type="transmembrane region" description="Helical" evidence="6">
    <location>
        <begin position="294"/>
        <end position="315"/>
    </location>
</feature>
<evidence type="ECO:0000313" key="8">
    <source>
        <dbReference type="EMBL" id="KUI56394.1"/>
    </source>
</evidence>
<protein>
    <submittedName>
        <fullName evidence="8">HC-toxin efflux carrier TOXA</fullName>
    </submittedName>
</protein>
<feature type="transmembrane region" description="Helical" evidence="6">
    <location>
        <begin position="139"/>
        <end position="158"/>
    </location>
</feature>
<feature type="region of interest" description="Disordered" evidence="5">
    <location>
        <begin position="15"/>
        <end position="38"/>
    </location>
</feature>
<dbReference type="Gene3D" id="1.20.1720.10">
    <property type="entry name" value="Multidrug resistance protein D"/>
    <property type="match status" value="1"/>
</dbReference>
<evidence type="ECO:0000256" key="6">
    <source>
        <dbReference type="SAM" id="Phobius"/>
    </source>
</evidence>
<feature type="transmembrane region" description="Helical" evidence="6">
    <location>
        <begin position="465"/>
        <end position="487"/>
    </location>
</feature>
<dbReference type="InterPro" id="IPR011701">
    <property type="entry name" value="MFS"/>
</dbReference>
<comment type="subcellular location">
    <subcellularLocation>
        <location evidence="1">Membrane</location>
        <topology evidence="1">Multi-pass membrane protein</topology>
    </subcellularLocation>
</comment>
<keyword evidence="4 6" id="KW-0472">Membrane</keyword>
<evidence type="ECO:0000256" key="2">
    <source>
        <dbReference type="ARBA" id="ARBA00022692"/>
    </source>
</evidence>
<evidence type="ECO:0000256" key="1">
    <source>
        <dbReference type="ARBA" id="ARBA00004141"/>
    </source>
</evidence>
<dbReference type="SUPFAM" id="SSF103473">
    <property type="entry name" value="MFS general substrate transporter"/>
    <property type="match status" value="1"/>
</dbReference>
<keyword evidence="9" id="KW-1185">Reference proteome</keyword>
<feature type="transmembrane region" description="Helical" evidence="6">
    <location>
        <begin position="427"/>
        <end position="445"/>
    </location>
</feature>
<feature type="transmembrane region" description="Helical" evidence="6">
    <location>
        <begin position="164"/>
        <end position="186"/>
    </location>
</feature>
<feature type="transmembrane region" description="Helical" evidence="6">
    <location>
        <begin position="268"/>
        <end position="288"/>
    </location>
</feature>
<dbReference type="OrthoDB" id="2985014at2759"/>
<evidence type="ECO:0000256" key="4">
    <source>
        <dbReference type="ARBA" id="ARBA00023136"/>
    </source>
</evidence>